<feature type="domain" description="Enolase C-terminal TIM barrel" evidence="13">
    <location>
        <begin position="148"/>
        <end position="432"/>
    </location>
</feature>
<dbReference type="GO" id="GO:0000015">
    <property type="term" value="C:phosphopyruvate hydratase complex"/>
    <property type="evidence" value="ECO:0007669"/>
    <property type="project" value="InterPro"/>
</dbReference>
<comment type="subcellular location">
    <subcellularLocation>
        <location evidence="9">Cytoplasm</location>
    </subcellularLocation>
    <subcellularLocation>
        <location evidence="9">Secreted</location>
    </subcellularLocation>
    <subcellularLocation>
        <location evidence="9">Cell surface</location>
    </subcellularLocation>
    <text evidence="9">Fractions of enolase are present in both the cytoplasm and on the cell surface.</text>
</comment>
<dbReference type="InterPro" id="IPR000941">
    <property type="entry name" value="Enolase"/>
</dbReference>
<evidence type="ECO:0000259" key="14">
    <source>
        <dbReference type="SMART" id="SM01193"/>
    </source>
</evidence>
<dbReference type="PANTHER" id="PTHR11902">
    <property type="entry name" value="ENOLASE"/>
    <property type="match status" value="1"/>
</dbReference>
<evidence type="ECO:0000259" key="13">
    <source>
        <dbReference type="SMART" id="SM01192"/>
    </source>
</evidence>
<dbReference type="UniPathway" id="UPA00109">
    <property type="reaction ID" value="UER00187"/>
</dbReference>
<dbReference type="Gene3D" id="3.20.20.120">
    <property type="entry name" value="Enolase-like C-terminal domain"/>
    <property type="match status" value="1"/>
</dbReference>
<dbReference type="SMART" id="SM01193">
    <property type="entry name" value="Enolase_N"/>
    <property type="match status" value="1"/>
</dbReference>
<evidence type="ECO:0000256" key="9">
    <source>
        <dbReference type="HAMAP-Rule" id="MF_00318"/>
    </source>
</evidence>
<dbReference type="GO" id="GO:0009986">
    <property type="term" value="C:cell surface"/>
    <property type="evidence" value="ECO:0007669"/>
    <property type="project" value="UniProtKB-SubCell"/>
</dbReference>
<evidence type="ECO:0000256" key="8">
    <source>
        <dbReference type="ARBA" id="ARBA00023239"/>
    </source>
</evidence>
<dbReference type="SFLD" id="SFLDG00178">
    <property type="entry name" value="enolase"/>
    <property type="match status" value="1"/>
</dbReference>
<evidence type="ECO:0000256" key="12">
    <source>
        <dbReference type="PIRSR" id="PIRSR001400-3"/>
    </source>
</evidence>
<feature type="binding site" evidence="11">
    <location>
        <begin position="373"/>
        <end position="376"/>
    </location>
    <ligand>
        <name>substrate</name>
    </ligand>
</feature>
<feature type="binding site" evidence="9 12">
    <location>
        <position position="251"/>
    </location>
    <ligand>
        <name>Mg(2+)</name>
        <dbReference type="ChEBI" id="CHEBI:18420"/>
    </ligand>
</feature>
<evidence type="ECO:0000256" key="4">
    <source>
        <dbReference type="ARBA" id="ARBA00017068"/>
    </source>
</evidence>
<keyword evidence="6 9" id="KW-0460">Magnesium</keyword>
<dbReference type="PRINTS" id="PR00148">
    <property type="entry name" value="ENOLASE"/>
</dbReference>
<evidence type="ECO:0000256" key="10">
    <source>
        <dbReference type="PIRSR" id="PIRSR001400-1"/>
    </source>
</evidence>
<dbReference type="EMBL" id="MGGM01000009">
    <property type="protein sequence ID" value="OGM29807.1"/>
    <property type="molecule type" value="Genomic_DNA"/>
</dbReference>
<keyword evidence="8 9" id="KW-0456">Lyase</keyword>
<protein>
    <recommendedName>
        <fullName evidence="4 9">Enolase</fullName>
        <ecNumber evidence="3 9">4.2.1.11</ecNumber>
    </recommendedName>
    <alternativeName>
        <fullName evidence="9">2-phospho-D-glycerate hydro-lyase</fullName>
    </alternativeName>
    <alternativeName>
        <fullName evidence="9">2-phosphoglycerate dehydratase</fullName>
    </alternativeName>
</protein>
<feature type="binding site" evidence="9 12">
    <location>
        <position position="321"/>
    </location>
    <ligand>
        <name>Mg(2+)</name>
        <dbReference type="ChEBI" id="CHEBI:18420"/>
    </ligand>
</feature>
<proteinExistence type="inferred from homology"/>
<gene>
    <name evidence="9" type="primary">eno</name>
    <name evidence="15" type="ORF">A2801_00190</name>
</gene>
<feature type="binding site" evidence="11">
    <location>
        <position position="173"/>
    </location>
    <ligand>
        <name>substrate</name>
    </ligand>
</feature>
<dbReference type="PANTHER" id="PTHR11902:SF1">
    <property type="entry name" value="ENOLASE"/>
    <property type="match status" value="1"/>
</dbReference>
<feature type="active site" description="Proton acceptor" evidence="9 10">
    <location>
        <position position="346"/>
    </location>
</feature>
<evidence type="ECO:0000256" key="6">
    <source>
        <dbReference type="ARBA" id="ARBA00022842"/>
    </source>
</evidence>
<feature type="active site" description="Proton donor" evidence="9 10">
    <location>
        <position position="214"/>
    </location>
</feature>
<keyword evidence="5 9" id="KW-0964">Secreted</keyword>
<dbReference type="InterPro" id="IPR020811">
    <property type="entry name" value="Enolase_N"/>
</dbReference>
<dbReference type="SUPFAM" id="SSF54826">
    <property type="entry name" value="Enolase N-terminal domain-like"/>
    <property type="match status" value="1"/>
</dbReference>
<dbReference type="CDD" id="cd03313">
    <property type="entry name" value="enolase"/>
    <property type="match status" value="1"/>
</dbReference>
<dbReference type="PROSITE" id="PS00164">
    <property type="entry name" value="ENOLASE"/>
    <property type="match status" value="1"/>
</dbReference>
<dbReference type="GO" id="GO:0006096">
    <property type="term" value="P:glycolytic process"/>
    <property type="evidence" value="ECO:0007669"/>
    <property type="project" value="UniProtKB-UniRule"/>
</dbReference>
<feature type="binding site" evidence="9">
    <location>
        <position position="375"/>
    </location>
    <ligand>
        <name>(2R)-2-phosphoglycerate</name>
        <dbReference type="ChEBI" id="CHEBI:58289"/>
    </ligand>
</feature>
<feature type="binding site" evidence="11">
    <location>
        <position position="164"/>
    </location>
    <ligand>
        <name>substrate</name>
    </ligand>
</feature>
<dbReference type="InterPro" id="IPR036849">
    <property type="entry name" value="Enolase-like_C_sf"/>
</dbReference>
<comment type="similarity">
    <text evidence="2 9">Belongs to the enolase family.</text>
</comment>
<comment type="function">
    <text evidence="9">Catalyzes the reversible conversion of 2-phosphoglycerate (2-PG) into phosphoenolpyruvate (PEP). It is essential for the degradation of carbohydrates via glycolysis.</text>
</comment>
<dbReference type="GO" id="GO:0000287">
    <property type="term" value="F:magnesium ion binding"/>
    <property type="evidence" value="ECO:0007669"/>
    <property type="project" value="UniProtKB-UniRule"/>
</dbReference>
<dbReference type="GO" id="GO:0004634">
    <property type="term" value="F:phosphopyruvate hydratase activity"/>
    <property type="evidence" value="ECO:0007669"/>
    <property type="project" value="UniProtKB-UniRule"/>
</dbReference>
<feature type="domain" description="Enolase N-terminal" evidence="14">
    <location>
        <begin position="4"/>
        <end position="136"/>
    </location>
</feature>
<feature type="binding site" evidence="11">
    <location>
        <position position="294"/>
    </location>
    <ligand>
        <name>substrate</name>
    </ligand>
</feature>
<dbReference type="SMART" id="SM01192">
    <property type="entry name" value="Enolase_C"/>
    <property type="match status" value="1"/>
</dbReference>
<dbReference type="SUPFAM" id="SSF51604">
    <property type="entry name" value="Enolase C-terminal domain-like"/>
    <property type="match status" value="1"/>
</dbReference>
<evidence type="ECO:0000256" key="1">
    <source>
        <dbReference type="ARBA" id="ARBA00005031"/>
    </source>
</evidence>
<dbReference type="NCBIfam" id="TIGR01060">
    <property type="entry name" value="eno"/>
    <property type="match status" value="1"/>
</dbReference>
<feature type="binding site" evidence="9">
    <location>
        <position position="397"/>
    </location>
    <ligand>
        <name>(2R)-2-phosphoglycerate</name>
        <dbReference type="ChEBI" id="CHEBI:58289"/>
    </ligand>
</feature>
<comment type="pathway">
    <text evidence="1 9">Carbohydrate degradation; glycolysis; pyruvate from D-glyceraldehyde 3-phosphate: step 4/5.</text>
</comment>
<dbReference type="Gene3D" id="3.30.390.10">
    <property type="entry name" value="Enolase-like, N-terminal domain"/>
    <property type="match status" value="1"/>
</dbReference>
<dbReference type="Pfam" id="PF00113">
    <property type="entry name" value="Enolase_C"/>
    <property type="match status" value="1"/>
</dbReference>
<feature type="binding site" evidence="9">
    <location>
        <position position="376"/>
    </location>
    <ligand>
        <name>(2R)-2-phosphoglycerate</name>
        <dbReference type="ChEBI" id="CHEBI:58289"/>
    </ligand>
</feature>
<dbReference type="PIRSF" id="PIRSF001400">
    <property type="entry name" value="Enolase"/>
    <property type="match status" value="1"/>
</dbReference>
<evidence type="ECO:0000313" key="15">
    <source>
        <dbReference type="EMBL" id="OGM29807.1"/>
    </source>
</evidence>
<feature type="binding site" evidence="9 12">
    <location>
        <position position="294"/>
    </location>
    <ligand>
        <name>Mg(2+)</name>
        <dbReference type="ChEBI" id="CHEBI:18420"/>
    </ligand>
</feature>
<comment type="cofactor">
    <cofactor evidence="9">
        <name>Mg(2+)</name>
        <dbReference type="ChEBI" id="CHEBI:18420"/>
    </cofactor>
    <text evidence="9">Binds a second Mg(2+) ion via substrate during catalysis.</text>
</comment>
<dbReference type="InterPro" id="IPR020809">
    <property type="entry name" value="Enolase_CS"/>
</dbReference>
<keyword evidence="9" id="KW-0963">Cytoplasm</keyword>
<comment type="catalytic activity">
    <reaction evidence="9">
        <text>(2R)-2-phosphoglycerate = phosphoenolpyruvate + H2O</text>
        <dbReference type="Rhea" id="RHEA:10164"/>
        <dbReference type="ChEBI" id="CHEBI:15377"/>
        <dbReference type="ChEBI" id="CHEBI:58289"/>
        <dbReference type="ChEBI" id="CHEBI:58702"/>
        <dbReference type="EC" id="4.2.1.11"/>
    </reaction>
</comment>
<dbReference type="Pfam" id="PF03952">
    <property type="entry name" value="Enolase_N"/>
    <property type="match status" value="1"/>
</dbReference>
<evidence type="ECO:0000256" key="3">
    <source>
        <dbReference type="ARBA" id="ARBA00012058"/>
    </source>
</evidence>
<dbReference type="STRING" id="1802500.A2801_00190"/>
<dbReference type="InterPro" id="IPR029017">
    <property type="entry name" value="Enolase-like_N"/>
</dbReference>
<organism evidence="15 16">
    <name type="scientific">Candidatus Woesebacteria bacterium RIFCSPHIGHO2_01_FULL_41_10</name>
    <dbReference type="NCBI Taxonomy" id="1802500"/>
    <lineage>
        <taxon>Bacteria</taxon>
        <taxon>Candidatus Woeseibacteriota</taxon>
    </lineage>
</organism>
<feature type="binding site" evidence="9">
    <location>
        <position position="172"/>
    </location>
    <ligand>
        <name>(2R)-2-phosphoglycerate</name>
        <dbReference type="ChEBI" id="CHEBI:58289"/>
    </ligand>
</feature>
<dbReference type="EC" id="4.2.1.11" evidence="3 9"/>
<dbReference type="SFLD" id="SFLDF00002">
    <property type="entry name" value="enolase"/>
    <property type="match status" value="1"/>
</dbReference>
<reference evidence="15 16" key="1">
    <citation type="journal article" date="2016" name="Nat. Commun.">
        <title>Thousands of microbial genomes shed light on interconnected biogeochemical processes in an aquifer system.</title>
        <authorList>
            <person name="Anantharaman K."/>
            <person name="Brown C.T."/>
            <person name="Hug L.A."/>
            <person name="Sharon I."/>
            <person name="Castelle C.J."/>
            <person name="Probst A.J."/>
            <person name="Thomas B.C."/>
            <person name="Singh A."/>
            <person name="Wilkins M.J."/>
            <person name="Karaoz U."/>
            <person name="Brodie E.L."/>
            <person name="Williams K.H."/>
            <person name="Hubbard S.S."/>
            <person name="Banfield J.F."/>
        </authorList>
    </citation>
    <scope>NUCLEOTIDE SEQUENCE [LARGE SCALE GENOMIC DNA]</scope>
</reference>
<evidence type="ECO:0000256" key="11">
    <source>
        <dbReference type="PIRSR" id="PIRSR001400-2"/>
    </source>
</evidence>
<keyword evidence="9 12" id="KW-0479">Metal-binding</keyword>
<comment type="caution">
    <text evidence="15">The sequence shown here is derived from an EMBL/GenBank/DDBJ whole genome shotgun (WGS) entry which is preliminary data.</text>
</comment>
<evidence type="ECO:0000256" key="7">
    <source>
        <dbReference type="ARBA" id="ARBA00023152"/>
    </source>
</evidence>
<evidence type="ECO:0000313" key="16">
    <source>
        <dbReference type="Proteomes" id="UP000177263"/>
    </source>
</evidence>
<dbReference type="HAMAP" id="MF_00318">
    <property type="entry name" value="Enolase"/>
    <property type="match status" value="1"/>
</dbReference>
<name>A0A1F7YRC9_9BACT</name>
<dbReference type="AlphaFoldDB" id="A0A1F7YRC9"/>
<comment type="cofactor">
    <cofactor evidence="12">
        <name>Mg(2+)</name>
        <dbReference type="ChEBI" id="CHEBI:18420"/>
    </cofactor>
    <text evidence="12">Mg(2+) is required for catalysis and for stabilizing the dimer.</text>
</comment>
<dbReference type="SFLD" id="SFLDS00001">
    <property type="entry name" value="Enolase"/>
    <property type="match status" value="1"/>
</dbReference>
<evidence type="ECO:0000256" key="5">
    <source>
        <dbReference type="ARBA" id="ARBA00022525"/>
    </source>
</evidence>
<dbReference type="InterPro" id="IPR020810">
    <property type="entry name" value="Enolase_C"/>
</dbReference>
<dbReference type="Proteomes" id="UP000177263">
    <property type="component" value="Unassembled WGS sequence"/>
</dbReference>
<dbReference type="FunFam" id="3.30.390.10:FF:000001">
    <property type="entry name" value="Enolase"/>
    <property type="match status" value="1"/>
</dbReference>
<accession>A0A1F7YRC9</accession>
<keyword evidence="15" id="KW-0670">Pyruvate</keyword>
<feature type="binding site" evidence="11">
    <location>
        <position position="397"/>
    </location>
    <ligand>
        <name>substrate</name>
    </ligand>
</feature>
<sequence>MPKIQKIWAREILDSRGTPTVEAACQLDSGVVAVASVPSGASTGSHEALELRDKDENRYLGKGVLKAVNNINQIIGPALITAGIDPTNQAAIDDQLIKLDGTENKSRIGGNSILAVSMVVSKVAATAQGMPLYRWINQLATGIGIKSPMRAPTPIFNMINGGLHGAGNLDFQEFFVIPASTKPFSEGLRIGVEIYMMIGQNLARRGAIHSVGDEGGYAPNLFTNADALEILVEAIRQTNYQLGREVFLGLDVAATTFFENNVYTIRDKSAPLSEDQIIEYYKELNSTYHLAILEDALHEDAWDGWKKLKIALGNQITIVGDDLLATSPKRVQKAVQSGACNAILVKPNQIGTVTETLNVVKMGFDAGWKIVVSHRSGETNDFFIAEFAVGVGADYVKFGAPARGERVVKYNRLSSIEVELTLLAHGSQTAGK</sequence>
<keyword evidence="7 9" id="KW-0324">Glycolysis</keyword>
<feature type="binding site" evidence="9">
    <location>
        <position position="346"/>
    </location>
    <ligand>
        <name>(2R)-2-phosphoglycerate</name>
        <dbReference type="ChEBI" id="CHEBI:58289"/>
    </ligand>
</feature>
<feature type="binding site" evidence="11">
    <location>
        <position position="321"/>
    </location>
    <ligand>
        <name>substrate</name>
    </ligand>
</feature>
<dbReference type="GO" id="GO:0005576">
    <property type="term" value="C:extracellular region"/>
    <property type="evidence" value="ECO:0007669"/>
    <property type="project" value="UniProtKB-SubCell"/>
</dbReference>
<evidence type="ECO:0000256" key="2">
    <source>
        <dbReference type="ARBA" id="ARBA00009604"/>
    </source>
</evidence>